<accession>A0A218XH36</accession>
<evidence type="ECO:0000313" key="5">
    <source>
        <dbReference type="Proteomes" id="UP000197138"/>
    </source>
</evidence>
<name>A0A218XH36_PUNGR</name>
<protein>
    <submittedName>
        <fullName evidence="4">Uncharacterized protein</fullName>
    </submittedName>
</protein>
<evidence type="ECO:0000256" key="3">
    <source>
        <dbReference type="ARBA" id="ARBA00022604"/>
    </source>
</evidence>
<keyword evidence="3" id="KW-0341">Growth regulation</keyword>
<dbReference type="PANTHER" id="PTHR31175">
    <property type="entry name" value="AUXIN-RESPONSIVE FAMILY PROTEIN"/>
    <property type="match status" value="1"/>
</dbReference>
<keyword evidence="2" id="KW-0217">Developmental protein</keyword>
<dbReference type="Proteomes" id="UP000197138">
    <property type="component" value="Unassembled WGS sequence"/>
</dbReference>
<organism evidence="4 5">
    <name type="scientific">Punica granatum</name>
    <name type="common">Pomegranate</name>
    <dbReference type="NCBI Taxonomy" id="22663"/>
    <lineage>
        <taxon>Eukaryota</taxon>
        <taxon>Viridiplantae</taxon>
        <taxon>Streptophyta</taxon>
        <taxon>Embryophyta</taxon>
        <taxon>Tracheophyta</taxon>
        <taxon>Spermatophyta</taxon>
        <taxon>Magnoliopsida</taxon>
        <taxon>eudicotyledons</taxon>
        <taxon>Gunneridae</taxon>
        <taxon>Pentapetalae</taxon>
        <taxon>rosids</taxon>
        <taxon>malvids</taxon>
        <taxon>Myrtales</taxon>
        <taxon>Lythraceae</taxon>
        <taxon>Punica</taxon>
    </lineage>
</organism>
<sequence length="70" mass="7745">MSEDEFGLPGDGPIRMPCDAVFRQYVVLHTRQGVTKDLERALLDSIASCHCNLDSSLQQSFISQRGTLCS</sequence>
<dbReference type="AlphaFoldDB" id="A0A218XH36"/>
<proteinExistence type="inferred from homology"/>
<gene>
    <name evidence="4" type="ORF">CDL15_Pgr004430</name>
</gene>
<dbReference type="EMBL" id="MTKT01001810">
    <property type="protein sequence ID" value="OWM83999.1"/>
    <property type="molecule type" value="Genomic_DNA"/>
</dbReference>
<dbReference type="GO" id="GO:0009733">
    <property type="term" value="P:response to auxin"/>
    <property type="evidence" value="ECO:0007669"/>
    <property type="project" value="InterPro"/>
</dbReference>
<reference evidence="5" key="1">
    <citation type="journal article" date="2017" name="Plant J.">
        <title>The pomegranate (Punica granatum L.) genome and the genomics of punicalagin biosynthesis.</title>
        <authorList>
            <person name="Qin G."/>
            <person name="Xu C."/>
            <person name="Ming R."/>
            <person name="Tang H."/>
            <person name="Guyot R."/>
            <person name="Kramer E.M."/>
            <person name="Hu Y."/>
            <person name="Yi X."/>
            <person name="Qi Y."/>
            <person name="Xu X."/>
            <person name="Gao Z."/>
            <person name="Pan H."/>
            <person name="Jian J."/>
            <person name="Tian Y."/>
            <person name="Yue Z."/>
            <person name="Xu Y."/>
        </authorList>
    </citation>
    <scope>NUCLEOTIDE SEQUENCE [LARGE SCALE GENOMIC DNA]</scope>
    <source>
        <strain evidence="5">cv. Dabenzi</strain>
    </source>
</reference>
<dbReference type="PANTHER" id="PTHR31175:SF82">
    <property type="entry name" value="AUXIN-RESPONSIVE PROTEIN SAUR65"/>
    <property type="match status" value="1"/>
</dbReference>
<comment type="similarity">
    <text evidence="1">Belongs to the ARG7 family.</text>
</comment>
<evidence type="ECO:0000256" key="2">
    <source>
        <dbReference type="ARBA" id="ARBA00022473"/>
    </source>
</evidence>
<comment type="caution">
    <text evidence="4">The sequence shown here is derived from an EMBL/GenBank/DDBJ whole genome shotgun (WGS) entry which is preliminary data.</text>
</comment>
<evidence type="ECO:0000313" key="4">
    <source>
        <dbReference type="EMBL" id="OWM83999.1"/>
    </source>
</evidence>
<dbReference type="InterPro" id="IPR003676">
    <property type="entry name" value="SAUR_fam"/>
</dbReference>
<evidence type="ECO:0000256" key="1">
    <source>
        <dbReference type="ARBA" id="ARBA00006974"/>
    </source>
</evidence>